<reference evidence="4" key="1">
    <citation type="submission" date="2016-04" db="UniProtKB">
        <authorList>
            <consortium name="WormBaseParasite"/>
        </authorList>
    </citation>
    <scope>IDENTIFICATION</scope>
</reference>
<keyword evidence="1" id="KW-1133">Transmembrane helix</keyword>
<feature type="transmembrane region" description="Helical" evidence="1">
    <location>
        <begin position="92"/>
        <end position="113"/>
    </location>
</feature>
<name>A0A158PN93_ANISI</name>
<evidence type="ECO:0000256" key="1">
    <source>
        <dbReference type="SAM" id="Phobius"/>
    </source>
</evidence>
<keyword evidence="3" id="KW-1185">Reference proteome</keyword>
<reference evidence="2 3" key="2">
    <citation type="submission" date="2018-11" db="EMBL/GenBank/DDBJ databases">
        <authorList>
            <consortium name="Pathogen Informatics"/>
        </authorList>
    </citation>
    <scope>NUCLEOTIDE SEQUENCE [LARGE SCALE GENOMIC DNA]</scope>
</reference>
<dbReference type="EMBL" id="UYRR01031025">
    <property type="protein sequence ID" value="VDK43890.1"/>
    <property type="molecule type" value="Genomic_DNA"/>
</dbReference>
<proteinExistence type="predicted"/>
<keyword evidence="1" id="KW-0472">Membrane</keyword>
<evidence type="ECO:0000313" key="4">
    <source>
        <dbReference type="WBParaSite" id="ASIM_0001133901-mRNA-1"/>
    </source>
</evidence>
<dbReference type="Proteomes" id="UP000267096">
    <property type="component" value="Unassembled WGS sequence"/>
</dbReference>
<feature type="transmembrane region" description="Helical" evidence="1">
    <location>
        <begin position="16"/>
        <end position="35"/>
    </location>
</feature>
<keyword evidence="1" id="KW-0812">Transmembrane</keyword>
<dbReference type="WBParaSite" id="ASIM_0001133901-mRNA-1">
    <property type="protein sequence ID" value="ASIM_0001133901-mRNA-1"/>
    <property type="gene ID" value="ASIM_0001133901"/>
</dbReference>
<evidence type="ECO:0000313" key="2">
    <source>
        <dbReference type="EMBL" id="VDK43890.1"/>
    </source>
</evidence>
<gene>
    <name evidence="2" type="ORF">ASIM_LOCUS10897</name>
</gene>
<accession>A0A158PN93</accession>
<dbReference type="OrthoDB" id="10513660at2759"/>
<organism evidence="4">
    <name type="scientific">Anisakis simplex</name>
    <name type="common">Herring worm</name>
    <dbReference type="NCBI Taxonomy" id="6269"/>
    <lineage>
        <taxon>Eukaryota</taxon>
        <taxon>Metazoa</taxon>
        <taxon>Ecdysozoa</taxon>
        <taxon>Nematoda</taxon>
        <taxon>Chromadorea</taxon>
        <taxon>Rhabditida</taxon>
        <taxon>Spirurina</taxon>
        <taxon>Ascaridomorpha</taxon>
        <taxon>Ascaridoidea</taxon>
        <taxon>Anisakidae</taxon>
        <taxon>Anisakis</taxon>
        <taxon>Anisakis simplex complex</taxon>
    </lineage>
</organism>
<protein>
    <submittedName>
        <fullName evidence="4">Transmembrane protein</fullName>
    </submittedName>
</protein>
<evidence type="ECO:0000313" key="3">
    <source>
        <dbReference type="Proteomes" id="UP000267096"/>
    </source>
</evidence>
<sequence length="335" mass="37496">MITQFWADEGNSSSPFLVLFIFQLFILAVALILLATGHDAWFSFVFAQLVLFMGIAELTTSAFVALRDTRFERCREFGCTIVKGSTFLRSRFISASALCGIFHTAIGFIYLILGPHCHDTPEPTIIISRDLITRLRNKISSVSRSGSTLHEMSRSPELNELADNQTLSQRCATTLSSATLRVPSESNDHSKLPYVLRVLERAKEIDSKNRLHEPLYNHAVLTSTTQVFFAVLADSSVSLSADRLSATLNECLRRDEGVALAEAAHENWGHARRTYTWNFVWLEKFEGSPELSESAEMRGLFGCQEPHMVSPFTVSPIVSCGFPIDIFNQRNYSLS</sequence>
<feature type="transmembrane region" description="Helical" evidence="1">
    <location>
        <begin position="41"/>
        <end position="66"/>
    </location>
</feature>
<dbReference type="AlphaFoldDB" id="A0A158PN93"/>